<evidence type="ECO:0000256" key="9">
    <source>
        <dbReference type="ARBA" id="ARBA00023239"/>
    </source>
</evidence>
<evidence type="ECO:0000256" key="2">
    <source>
        <dbReference type="ARBA" id="ARBA00004694"/>
    </source>
</evidence>
<dbReference type="GO" id="GO:0071353">
    <property type="term" value="P:cellular response to interleukin-4"/>
    <property type="evidence" value="ECO:0007669"/>
    <property type="project" value="Ensembl"/>
</dbReference>
<evidence type="ECO:0000256" key="13">
    <source>
        <dbReference type="ARBA" id="ARBA00047651"/>
    </source>
</evidence>
<evidence type="ECO:0000313" key="17">
    <source>
        <dbReference type="Proteomes" id="UP000694399"/>
    </source>
</evidence>
<dbReference type="GO" id="GO:0006784">
    <property type="term" value="P:heme A biosynthetic process"/>
    <property type="evidence" value="ECO:0007669"/>
    <property type="project" value="Ensembl"/>
</dbReference>
<dbReference type="GO" id="GO:1901799">
    <property type="term" value="P:negative regulation of proteasomal protein catabolic process"/>
    <property type="evidence" value="ECO:0007669"/>
    <property type="project" value="Ensembl"/>
</dbReference>
<dbReference type="Proteomes" id="UP000694399">
    <property type="component" value="Chromosome E1"/>
</dbReference>
<evidence type="ECO:0000256" key="11">
    <source>
        <dbReference type="ARBA" id="ARBA00025628"/>
    </source>
</evidence>
<dbReference type="UniPathway" id="UPA00251">
    <property type="reaction ID" value="UER00318"/>
</dbReference>
<reference evidence="16" key="2">
    <citation type="submission" date="2025-08" db="UniProtKB">
        <authorList>
            <consortium name="Ensembl"/>
        </authorList>
    </citation>
    <scope>IDENTIFICATION</scope>
</reference>
<evidence type="ECO:0000256" key="4">
    <source>
        <dbReference type="ARBA" id="ARBA00012053"/>
    </source>
</evidence>
<evidence type="ECO:0000256" key="12">
    <source>
        <dbReference type="ARBA" id="ARBA00025861"/>
    </source>
</evidence>
<dbReference type="InterPro" id="IPR013785">
    <property type="entry name" value="Aldolase_TIM"/>
</dbReference>
<sequence>MLLGSSSQESVRRTYFFFSTYLVVDRQALVNHIGELYTELRAQQTPREPSVSTSWLPIALPTMQSQSVLHSGYFHPLLRAWQTATATLSASNLIYPIFVTDIPDDVQPIDSLPGVARYGVNRLEEMLKPLVEEGLRCVLVFGVPSRVPKDERGSAADSEDSPAVEAIRLLRKTFPSLLVACDVCLCPYTSHGHCGLLGKNGTFQAEESRQRLAEVALAYAKAGCQVVAPSDMMDGRVEAIKEALMAHGLGNRVSVMSYSAKFASCFYGPFRDAAQSSPAFGDRRCYQLPPGARGLALRAVARDVREGADMLMVKPGMPYLDIVREVKDKHPELPLAVYHVSGEFAMLWHGARAGAFDLKAAVLEAMTAFRRAGADIIITYYTPQLLQWLKEE</sequence>
<comment type="similarity">
    <text evidence="3 15">Belongs to the ALAD family.</text>
</comment>
<keyword evidence="10 14" id="KW-0627">Porphyrin biosynthesis</keyword>
<comment type="catalytic activity">
    <reaction evidence="13 14">
        <text>2 5-aminolevulinate = porphobilinogen + 2 H2O + H(+)</text>
        <dbReference type="Rhea" id="RHEA:24064"/>
        <dbReference type="ChEBI" id="CHEBI:15377"/>
        <dbReference type="ChEBI" id="CHEBI:15378"/>
        <dbReference type="ChEBI" id="CHEBI:58126"/>
        <dbReference type="ChEBI" id="CHEBI:356416"/>
        <dbReference type="EC" id="4.2.1.24"/>
    </reaction>
</comment>
<dbReference type="InterPro" id="IPR030656">
    <property type="entry name" value="ALAD_AS"/>
</dbReference>
<keyword evidence="9 14" id="KW-0456">Lyase</keyword>
<evidence type="ECO:0000256" key="8">
    <source>
        <dbReference type="ARBA" id="ARBA00023133"/>
    </source>
</evidence>
<evidence type="ECO:0000256" key="1">
    <source>
        <dbReference type="ARBA" id="ARBA00001947"/>
    </source>
</evidence>
<dbReference type="PROSITE" id="PS00169">
    <property type="entry name" value="D_ALA_DEHYDRATASE"/>
    <property type="match status" value="1"/>
</dbReference>
<dbReference type="GeneTree" id="ENSGT00390000006998"/>
<dbReference type="NCBIfam" id="NF006762">
    <property type="entry name" value="PRK09283.1"/>
    <property type="match status" value="1"/>
</dbReference>
<evidence type="ECO:0000256" key="10">
    <source>
        <dbReference type="ARBA" id="ARBA00023244"/>
    </source>
</evidence>
<evidence type="ECO:0000256" key="3">
    <source>
        <dbReference type="ARBA" id="ARBA00008055"/>
    </source>
</evidence>
<dbReference type="CDD" id="cd04824">
    <property type="entry name" value="eu_ALAD_PBGS_cysteine_rich"/>
    <property type="match status" value="1"/>
</dbReference>
<evidence type="ECO:0000256" key="6">
    <source>
        <dbReference type="ARBA" id="ARBA00022723"/>
    </source>
</evidence>
<dbReference type="GO" id="GO:0006782">
    <property type="term" value="P:protoporphyrinogen IX biosynthetic process"/>
    <property type="evidence" value="ECO:0007669"/>
    <property type="project" value="UniProtKB-UniPathway"/>
</dbReference>
<evidence type="ECO:0000256" key="14">
    <source>
        <dbReference type="RuleBase" id="RU000515"/>
    </source>
</evidence>
<dbReference type="InterPro" id="IPR001731">
    <property type="entry name" value="ALAD"/>
</dbReference>
<dbReference type="PANTHER" id="PTHR11458:SF0">
    <property type="entry name" value="DELTA-AMINOLEVULINIC ACID DEHYDRATASE"/>
    <property type="match status" value="1"/>
</dbReference>
<keyword evidence="6" id="KW-0479">Metal-binding</keyword>
<comment type="cofactor">
    <cofactor evidence="1">
        <name>Zn(2+)</name>
        <dbReference type="ChEBI" id="CHEBI:29105"/>
    </cofactor>
</comment>
<dbReference type="GO" id="GO:0042802">
    <property type="term" value="F:identical protein binding"/>
    <property type="evidence" value="ECO:0007669"/>
    <property type="project" value="Ensembl"/>
</dbReference>
<evidence type="ECO:0000256" key="7">
    <source>
        <dbReference type="ARBA" id="ARBA00022833"/>
    </source>
</evidence>
<comment type="pathway">
    <text evidence="2">Porphyrin-containing compound metabolism; protoporphyrin-IX biosynthesis; coproporphyrinogen-III from 5-aminolevulinate: step 1/4.</text>
</comment>
<organism evidence="16 17">
    <name type="scientific">Panthera leo</name>
    <name type="common">Lion</name>
    <dbReference type="NCBI Taxonomy" id="9689"/>
    <lineage>
        <taxon>Eukaryota</taxon>
        <taxon>Metazoa</taxon>
        <taxon>Chordata</taxon>
        <taxon>Craniata</taxon>
        <taxon>Vertebrata</taxon>
        <taxon>Euteleostomi</taxon>
        <taxon>Mammalia</taxon>
        <taxon>Eutheria</taxon>
        <taxon>Laurasiatheria</taxon>
        <taxon>Carnivora</taxon>
        <taxon>Feliformia</taxon>
        <taxon>Felidae</taxon>
        <taxon>Pantherinae</taxon>
        <taxon>Panthera</taxon>
    </lineage>
</organism>
<dbReference type="GO" id="GO:0006785">
    <property type="term" value="P:heme B biosynthetic process"/>
    <property type="evidence" value="ECO:0007669"/>
    <property type="project" value="Ensembl"/>
</dbReference>
<keyword evidence="7" id="KW-0862">Zinc</keyword>
<dbReference type="FunFam" id="3.20.20.70:FF:000048">
    <property type="entry name" value="Delta-aminolevulinic acid dehydratase"/>
    <property type="match status" value="1"/>
</dbReference>
<reference evidence="16" key="3">
    <citation type="submission" date="2025-09" db="UniProtKB">
        <authorList>
            <consortium name="Ensembl"/>
        </authorList>
    </citation>
    <scope>IDENTIFICATION</scope>
</reference>
<accession>A0A8C8XR68</accession>
<name>A0A8C8XR68_PANLE</name>
<evidence type="ECO:0000256" key="15">
    <source>
        <dbReference type="RuleBase" id="RU004161"/>
    </source>
</evidence>
<reference evidence="16" key="1">
    <citation type="journal article" date="2019" name="bioRxiv">
        <title>Long live the king: chromosome-level assembly of the lion (Panthera leo) using linked-read, Hi-C, and long read data.</title>
        <authorList>
            <person name="Armstrong E.E."/>
            <person name="Taylor R.W."/>
            <person name="Miller D.E."/>
            <person name="Kaelin C."/>
            <person name="Barsh G."/>
            <person name="Hadly E.A."/>
            <person name="Petrov D."/>
        </authorList>
    </citation>
    <scope>NUCLEOTIDE SEQUENCE [LARGE SCALE GENOMIC DNA]</scope>
</reference>
<dbReference type="PANTHER" id="PTHR11458">
    <property type="entry name" value="DELTA-AMINOLEVULINIC ACID DEHYDRATASE"/>
    <property type="match status" value="1"/>
</dbReference>
<dbReference type="AlphaFoldDB" id="A0A8C8XR68"/>
<dbReference type="GO" id="GO:0005829">
    <property type="term" value="C:cytosol"/>
    <property type="evidence" value="ECO:0007669"/>
    <property type="project" value="Ensembl"/>
</dbReference>
<dbReference type="EC" id="4.2.1.24" evidence="4 14"/>
<dbReference type="Gene3D" id="3.20.20.70">
    <property type="entry name" value="Aldolase class I"/>
    <property type="match status" value="1"/>
</dbReference>
<comment type="subunit">
    <text evidence="12">Homooctamer; active form. Homohexamer; low activity form.</text>
</comment>
<evidence type="ECO:0000313" key="16">
    <source>
        <dbReference type="Ensembl" id="ENSPLOP00000020806.1"/>
    </source>
</evidence>
<protein>
    <recommendedName>
        <fullName evidence="5 14">Delta-aminolevulinic acid dehydratase</fullName>
        <ecNumber evidence="4 14">4.2.1.24</ecNumber>
    </recommendedName>
</protein>
<dbReference type="SMART" id="SM01004">
    <property type="entry name" value="ALAD"/>
    <property type="match status" value="1"/>
</dbReference>
<dbReference type="GO" id="GO:0008270">
    <property type="term" value="F:zinc ion binding"/>
    <property type="evidence" value="ECO:0007669"/>
    <property type="project" value="Ensembl"/>
</dbReference>
<dbReference type="GO" id="GO:0004655">
    <property type="term" value="F:porphobilinogen synthase activity"/>
    <property type="evidence" value="ECO:0007669"/>
    <property type="project" value="UniProtKB-EC"/>
</dbReference>
<dbReference type="PRINTS" id="PR00144">
    <property type="entry name" value="DALDHYDRTASE"/>
</dbReference>
<dbReference type="OMA" id="YQMDYAN"/>
<gene>
    <name evidence="16" type="primary">ALAD</name>
</gene>
<comment type="function">
    <text evidence="11">Catalyzes an early step in the biosynthesis of tetrapyrroles. Binds two molecules of 5-aminolevulinate per subunit, each at a distinct site, and catalyzes their condensation to form porphobilinogen.</text>
</comment>
<dbReference type="GO" id="GO:0051260">
    <property type="term" value="P:protein homooligomerization"/>
    <property type="evidence" value="ECO:0007669"/>
    <property type="project" value="Ensembl"/>
</dbReference>
<evidence type="ECO:0000256" key="5">
    <source>
        <dbReference type="ARBA" id="ARBA00020771"/>
    </source>
</evidence>
<proteinExistence type="inferred from homology"/>
<dbReference type="SUPFAM" id="SSF51569">
    <property type="entry name" value="Aldolase"/>
    <property type="match status" value="1"/>
</dbReference>
<dbReference type="Ensembl" id="ENSPLOT00000023009.1">
    <property type="protein sequence ID" value="ENSPLOP00000020806.1"/>
    <property type="gene ID" value="ENSPLOG00000015235.1"/>
</dbReference>
<dbReference type="Pfam" id="PF00490">
    <property type="entry name" value="ALAD"/>
    <property type="match status" value="1"/>
</dbReference>
<keyword evidence="8" id="KW-0350">Heme biosynthesis</keyword>
<keyword evidence="17" id="KW-1185">Reference proteome</keyword>